<reference evidence="1 2" key="1">
    <citation type="submission" date="2019-08" db="EMBL/GenBank/DDBJ databases">
        <authorList>
            <person name="Liang Q."/>
        </authorList>
    </citation>
    <scope>NUCLEOTIDE SEQUENCE [LARGE SCALE GENOMIC DNA]</scope>
    <source>
        <strain evidence="1 2">V1718</strain>
    </source>
</reference>
<protein>
    <recommendedName>
        <fullName evidence="3">Tetratricopeptide repeat protein</fullName>
    </recommendedName>
</protein>
<sequence length="116" mass="14030">MEHLERLGHRYFTRWQLDRAIHVLSFVARQAATRDFAPFMLGETYRRRGDWEEATRWYLESYQRGRTDLLTMFRCAEGMYRQGQKSDARAWFEYLVAHDVPGPRLEQARALLERCR</sequence>
<dbReference type="Proteomes" id="UP000321595">
    <property type="component" value="Chromosome"/>
</dbReference>
<dbReference type="RefSeq" id="WP_146956788.1">
    <property type="nucleotide sequence ID" value="NZ_CP042467.1"/>
</dbReference>
<dbReference type="EMBL" id="CP042467">
    <property type="protein sequence ID" value="QED25854.1"/>
    <property type="molecule type" value="Genomic_DNA"/>
</dbReference>
<dbReference type="SUPFAM" id="SSF48452">
    <property type="entry name" value="TPR-like"/>
    <property type="match status" value="1"/>
</dbReference>
<name>A0A5B8XJY9_9DELT</name>
<dbReference type="AlphaFoldDB" id="A0A5B8XJY9"/>
<keyword evidence="2" id="KW-1185">Reference proteome</keyword>
<dbReference type="KEGG" id="bbae:FRD01_00955"/>
<dbReference type="InterPro" id="IPR011990">
    <property type="entry name" value="TPR-like_helical_dom_sf"/>
</dbReference>
<evidence type="ECO:0000313" key="1">
    <source>
        <dbReference type="EMBL" id="QED25854.1"/>
    </source>
</evidence>
<proteinExistence type="predicted"/>
<accession>A0A5B8XJY9</accession>
<evidence type="ECO:0008006" key="3">
    <source>
        <dbReference type="Google" id="ProtNLM"/>
    </source>
</evidence>
<organism evidence="1 2">
    <name type="scientific">Microvenator marinus</name>
    <dbReference type="NCBI Taxonomy" id="2600177"/>
    <lineage>
        <taxon>Bacteria</taxon>
        <taxon>Deltaproteobacteria</taxon>
        <taxon>Bradymonadales</taxon>
        <taxon>Microvenatoraceae</taxon>
        <taxon>Microvenator</taxon>
    </lineage>
</organism>
<evidence type="ECO:0000313" key="2">
    <source>
        <dbReference type="Proteomes" id="UP000321595"/>
    </source>
</evidence>
<gene>
    <name evidence="1" type="ORF">FRD01_00955</name>
</gene>
<dbReference type="Gene3D" id="1.25.40.10">
    <property type="entry name" value="Tetratricopeptide repeat domain"/>
    <property type="match status" value="1"/>
</dbReference>